<reference evidence="1" key="1">
    <citation type="journal article" date="2020" name="Stud. Mycol.">
        <title>101 Dothideomycetes genomes: a test case for predicting lifestyles and emergence of pathogens.</title>
        <authorList>
            <person name="Haridas S."/>
            <person name="Albert R."/>
            <person name="Binder M."/>
            <person name="Bloem J."/>
            <person name="Labutti K."/>
            <person name="Salamov A."/>
            <person name="Andreopoulos B."/>
            <person name="Baker S."/>
            <person name="Barry K."/>
            <person name="Bills G."/>
            <person name="Bluhm B."/>
            <person name="Cannon C."/>
            <person name="Castanera R."/>
            <person name="Culley D."/>
            <person name="Daum C."/>
            <person name="Ezra D."/>
            <person name="Gonzalez J."/>
            <person name="Henrissat B."/>
            <person name="Kuo A."/>
            <person name="Liang C."/>
            <person name="Lipzen A."/>
            <person name="Lutzoni F."/>
            <person name="Magnuson J."/>
            <person name="Mondo S."/>
            <person name="Nolan M."/>
            <person name="Ohm R."/>
            <person name="Pangilinan J."/>
            <person name="Park H.-J."/>
            <person name="Ramirez L."/>
            <person name="Alfaro M."/>
            <person name="Sun H."/>
            <person name="Tritt A."/>
            <person name="Yoshinaga Y."/>
            <person name="Zwiers L.-H."/>
            <person name="Turgeon B."/>
            <person name="Goodwin S."/>
            <person name="Spatafora J."/>
            <person name="Crous P."/>
            <person name="Grigoriev I."/>
        </authorList>
    </citation>
    <scope>NUCLEOTIDE SEQUENCE</scope>
    <source>
        <strain evidence="1">CBS 110217</strain>
    </source>
</reference>
<dbReference type="OrthoDB" id="191139at2759"/>
<dbReference type="EMBL" id="ML978188">
    <property type="protein sequence ID" value="KAF2030672.1"/>
    <property type="molecule type" value="Genomic_DNA"/>
</dbReference>
<dbReference type="AlphaFoldDB" id="A0A9P4HAV0"/>
<dbReference type="SUPFAM" id="SSF51735">
    <property type="entry name" value="NAD(P)-binding Rossmann-fold domains"/>
    <property type="match status" value="1"/>
</dbReference>
<organism evidence="1 2">
    <name type="scientific">Setomelanomma holmii</name>
    <dbReference type="NCBI Taxonomy" id="210430"/>
    <lineage>
        <taxon>Eukaryota</taxon>
        <taxon>Fungi</taxon>
        <taxon>Dikarya</taxon>
        <taxon>Ascomycota</taxon>
        <taxon>Pezizomycotina</taxon>
        <taxon>Dothideomycetes</taxon>
        <taxon>Pleosporomycetidae</taxon>
        <taxon>Pleosporales</taxon>
        <taxon>Pleosporineae</taxon>
        <taxon>Phaeosphaeriaceae</taxon>
        <taxon>Setomelanomma</taxon>
    </lineage>
</organism>
<name>A0A9P4HAV0_9PLEO</name>
<evidence type="ECO:0000313" key="1">
    <source>
        <dbReference type="EMBL" id="KAF2030672.1"/>
    </source>
</evidence>
<sequence length="306" mass="33507">MQHLFSSIPPPAFTPESLIDLSTKVYIITSRAPSSLHLAKILYALHATIYLGFDSNTNFQAVVDDIKVATPGSKGSLKLFLFDPRDSSSVKTAVERVVEQEWRLDILFLNTQDGVLLVLFTLANLLLPLLHATASHFCHPNPSIRVVWIAPSSMPNTDSGSTHPGAADTMYLLAHAFTTLPPPSPKLATSANAHNLPTSNPSGVQHVCVTTNPEYPKWQRFVKYLVPVSPKDEVEKAACTLLYAGLAPDVRSGDWVAPWGRRAVVPEHLQACTMEKHGKETSSSAQVYARYVVMMRQFMGGQNATC</sequence>
<evidence type="ECO:0000313" key="2">
    <source>
        <dbReference type="Proteomes" id="UP000799777"/>
    </source>
</evidence>
<dbReference type="Gene3D" id="3.40.50.720">
    <property type="entry name" value="NAD(P)-binding Rossmann-like Domain"/>
    <property type="match status" value="1"/>
</dbReference>
<accession>A0A9P4HAV0</accession>
<protein>
    <submittedName>
        <fullName evidence="1">Uncharacterized protein</fullName>
    </submittedName>
</protein>
<dbReference type="Proteomes" id="UP000799777">
    <property type="component" value="Unassembled WGS sequence"/>
</dbReference>
<comment type="caution">
    <text evidence="1">The sequence shown here is derived from an EMBL/GenBank/DDBJ whole genome shotgun (WGS) entry which is preliminary data.</text>
</comment>
<gene>
    <name evidence="1" type="ORF">EK21DRAFT_65133</name>
</gene>
<proteinExistence type="predicted"/>
<dbReference type="InterPro" id="IPR036291">
    <property type="entry name" value="NAD(P)-bd_dom_sf"/>
</dbReference>
<keyword evidence="2" id="KW-1185">Reference proteome</keyword>